<dbReference type="EMBL" id="JBKBDD010000011">
    <property type="protein sequence ID" value="MFN6546619.1"/>
    <property type="molecule type" value="Genomic_DNA"/>
</dbReference>
<gene>
    <name evidence="1" type="ORF">ACK4CT_25825</name>
</gene>
<keyword evidence="2" id="KW-1185">Reference proteome</keyword>
<evidence type="ECO:0000313" key="1">
    <source>
        <dbReference type="EMBL" id="MFN6546619.1"/>
    </source>
</evidence>
<evidence type="ECO:0008006" key="3">
    <source>
        <dbReference type="Google" id="ProtNLM"/>
    </source>
</evidence>
<evidence type="ECO:0000313" key="2">
    <source>
        <dbReference type="Proteomes" id="UP001635816"/>
    </source>
</evidence>
<protein>
    <recommendedName>
        <fullName evidence="3">Peptidase M1 membrane alanine aminopeptidase domain-containing protein</fullName>
    </recommendedName>
</protein>
<accession>A0ABW9LG81</accession>
<dbReference type="Gene3D" id="1.10.390.10">
    <property type="entry name" value="Neutral Protease Domain 2"/>
    <property type="match status" value="1"/>
</dbReference>
<name>A0ABW9LG81_9MYCO</name>
<organism evidence="1 2">
    <name type="scientific">Mycolicibacterium nivoides</name>
    <dbReference type="NCBI Taxonomy" id="2487344"/>
    <lineage>
        <taxon>Bacteria</taxon>
        <taxon>Bacillati</taxon>
        <taxon>Actinomycetota</taxon>
        <taxon>Actinomycetes</taxon>
        <taxon>Mycobacteriales</taxon>
        <taxon>Mycobacteriaceae</taxon>
        <taxon>Mycolicibacterium</taxon>
    </lineage>
</organism>
<dbReference type="RefSeq" id="WP_409544706.1">
    <property type="nucleotide sequence ID" value="NZ_JBKBDD010000011.1"/>
</dbReference>
<dbReference type="SUPFAM" id="SSF55486">
    <property type="entry name" value="Metalloproteases ('zincins'), catalytic domain"/>
    <property type="match status" value="1"/>
</dbReference>
<comment type="caution">
    <text evidence="1">The sequence shown here is derived from an EMBL/GenBank/DDBJ whole genome shotgun (WGS) entry which is preliminary data.</text>
</comment>
<sequence length="524" mass="58070">METINFEDAPRPTRIGRWLLVPMHIAKLHGTVTIDAQNSQAYVDATMTYVVGPVAGNPFFDLRQRVERCWIDGAAVNSAEISALHVGERGRHSSVRVMRSWQHARSVHTLRVTYRLGLPMSDLGGAYPPVLAWLPGPRVRWSFGMADLYAGRYLEAWFPSNLPFDHFQFTLELTITGSAIPHSVVTNGRVTTTGTNRWTISFPPWFTTMSPLVELHAADTLQTASVAARLPVSDRPITISAWKFVTGDENLAASLAQLAALLSEQEHRFGAFGGDSYVCFFHGASGGMEYGNATTTSESALRHEVTHSWFARGLSPASQADGWWDEGFTRYLESGSRAEPLDFWAPPVELCSRRPFQRTTTPQSYDAGSRVFRGIAEIVGRERLWSAMRDLYRARNGTSVSTPMLEAHLIVSTGAMSLVDVFHRFVYGFGDDGPSPHLGIETVRHDDRSMRVRVQNYGAGICRHYVVAVTAQRAPIAVAAGFDLAPGQMRSLSLRWSTGRVGREPGRFVTTVHARPHQRDLALS</sequence>
<reference evidence="1 2" key="1">
    <citation type="submission" date="2024-12" db="EMBL/GenBank/DDBJ databases">
        <title>The coexistence of Mycolicibacterium septicum and Mycolicibacterium nivoides in clinical samples.</title>
        <authorList>
            <person name="Wang C."/>
            <person name="Feng Y."/>
            <person name="Zong Z."/>
        </authorList>
    </citation>
    <scope>NUCLEOTIDE SEQUENCE [LARGE SCALE GENOMIC DNA]</scope>
    <source>
        <strain evidence="1 2">120309</strain>
    </source>
</reference>
<dbReference type="InterPro" id="IPR027268">
    <property type="entry name" value="Peptidase_M4/M1_CTD_sf"/>
</dbReference>
<proteinExistence type="predicted"/>
<dbReference type="Proteomes" id="UP001635816">
    <property type="component" value="Unassembled WGS sequence"/>
</dbReference>